<reference evidence="5 6" key="2">
    <citation type="submission" date="2024-08" db="EMBL/GenBank/DDBJ databases">
        <title>Phylogenomic analyses of a clade within the roseobacter group suggest taxonomic reassignments of species of the genera Aestuariivita, Citreicella, Loktanella, Nautella, Pelagibaca, Ruegeria, Thalassobius, Thiobacimonas and Tropicibacter, and the proposal o.</title>
        <authorList>
            <person name="Jeon C.O."/>
        </authorList>
    </citation>
    <scope>NUCLEOTIDE SEQUENCE [LARGE SCALE GENOMIC DNA]</scope>
    <source>
        <strain evidence="5 6">SS1-5</strain>
    </source>
</reference>
<dbReference type="SUPFAM" id="SSF48008">
    <property type="entry name" value="GntR ligand-binding domain-like"/>
    <property type="match status" value="1"/>
</dbReference>
<gene>
    <name evidence="5" type="ORF">AABB31_05335</name>
</gene>
<dbReference type="Gene3D" id="1.10.10.10">
    <property type="entry name" value="Winged helix-like DNA-binding domain superfamily/Winged helix DNA-binding domain"/>
    <property type="match status" value="1"/>
</dbReference>
<evidence type="ECO:0000313" key="6">
    <source>
        <dbReference type="Proteomes" id="UP001470809"/>
    </source>
</evidence>
<dbReference type="KEGG" id="yrh:AABB31_05335"/>
<dbReference type="Gene3D" id="1.20.120.530">
    <property type="entry name" value="GntR ligand-binding domain-like"/>
    <property type="match status" value="1"/>
</dbReference>
<keyword evidence="3" id="KW-0804">Transcription</keyword>
<evidence type="ECO:0000256" key="1">
    <source>
        <dbReference type="ARBA" id="ARBA00023015"/>
    </source>
</evidence>
<dbReference type="InterPro" id="IPR008920">
    <property type="entry name" value="TF_FadR/GntR_C"/>
</dbReference>
<dbReference type="Pfam" id="PF07729">
    <property type="entry name" value="FCD"/>
    <property type="match status" value="1"/>
</dbReference>
<sequence>MGQKPSQDGSDQRRAADDLFRTLEDMINTGVLKEGDPLPPEREIVSTYGVSRTVVREALLAMSNKGLVEARPRYRPIVRRPSYKTAIKTVDNVVGRLLREPDGVANLFETRILIEVALAREAAKRPDDAHIAPLKQALEDNHAAIKDSEAFYQTDMAFHKVLFDLSGNPVLPAIHAAYSTWLAPQWSQMPRRPTRNSRNFAAHERIFEAIQAGSADAAEEAVRAHLHEAWQQVKETFGDL</sequence>
<dbReference type="InterPro" id="IPR036388">
    <property type="entry name" value="WH-like_DNA-bd_sf"/>
</dbReference>
<evidence type="ECO:0000256" key="3">
    <source>
        <dbReference type="ARBA" id="ARBA00023163"/>
    </source>
</evidence>
<dbReference type="RefSeq" id="WP_342077631.1">
    <property type="nucleotide sequence ID" value="NZ_CP151767.2"/>
</dbReference>
<dbReference type="PRINTS" id="PR00035">
    <property type="entry name" value="HTHGNTR"/>
</dbReference>
<name>A0AAN0NJD4_9RHOB</name>
<dbReference type="GO" id="GO:0003677">
    <property type="term" value="F:DNA binding"/>
    <property type="evidence" value="ECO:0007669"/>
    <property type="project" value="UniProtKB-KW"/>
</dbReference>
<keyword evidence="2" id="KW-0238">DNA-binding</keyword>
<dbReference type="PANTHER" id="PTHR43537">
    <property type="entry name" value="TRANSCRIPTIONAL REGULATOR, GNTR FAMILY"/>
    <property type="match status" value="1"/>
</dbReference>
<keyword evidence="1" id="KW-0805">Transcription regulation</keyword>
<dbReference type="SUPFAM" id="SSF46785">
    <property type="entry name" value="Winged helix' DNA-binding domain"/>
    <property type="match status" value="1"/>
</dbReference>
<dbReference type="GO" id="GO:0003700">
    <property type="term" value="F:DNA-binding transcription factor activity"/>
    <property type="evidence" value="ECO:0007669"/>
    <property type="project" value="InterPro"/>
</dbReference>
<dbReference type="InterPro" id="IPR036390">
    <property type="entry name" value="WH_DNA-bd_sf"/>
</dbReference>
<dbReference type="Proteomes" id="UP001470809">
    <property type="component" value="Chromosome"/>
</dbReference>
<dbReference type="InterPro" id="IPR000524">
    <property type="entry name" value="Tscrpt_reg_HTH_GntR"/>
</dbReference>
<dbReference type="CDD" id="cd07377">
    <property type="entry name" value="WHTH_GntR"/>
    <property type="match status" value="1"/>
</dbReference>
<dbReference type="PROSITE" id="PS50949">
    <property type="entry name" value="HTH_GNTR"/>
    <property type="match status" value="1"/>
</dbReference>
<dbReference type="InterPro" id="IPR011711">
    <property type="entry name" value="GntR_C"/>
</dbReference>
<proteinExistence type="predicted"/>
<accession>A0AAN0NJD4</accession>
<dbReference type="AlphaFoldDB" id="A0AAN0NJD4"/>
<organism evidence="5 6">
    <name type="scientific">Yoonia rhodophyticola</name>
    <dbReference type="NCBI Taxonomy" id="3137370"/>
    <lineage>
        <taxon>Bacteria</taxon>
        <taxon>Pseudomonadati</taxon>
        <taxon>Pseudomonadota</taxon>
        <taxon>Alphaproteobacteria</taxon>
        <taxon>Rhodobacterales</taxon>
        <taxon>Paracoccaceae</taxon>
        <taxon>Yoonia</taxon>
    </lineage>
</organism>
<dbReference type="Pfam" id="PF00392">
    <property type="entry name" value="GntR"/>
    <property type="match status" value="1"/>
</dbReference>
<feature type="domain" description="HTH gntR-type" evidence="4">
    <location>
        <begin position="13"/>
        <end position="81"/>
    </location>
</feature>
<evidence type="ECO:0000313" key="5">
    <source>
        <dbReference type="EMBL" id="WZU68342.1"/>
    </source>
</evidence>
<keyword evidence="6" id="KW-1185">Reference proteome</keyword>
<evidence type="ECO:0000259" key="4">
    <source>
        <dbReference type="PROSITE" id="PS50949"/>
    </source>
</evidence>
<evidence type="ECO:0000256" key="2">
    <source>
        <dbReference type="ARBA" id="ARBA00023125"/>
    </source>
</evidence>
<dbReference type="SMART" id="SM00345">
    <property type="entry name" value="HTH_GNTR"/>
    <property type="match status" value="1"/>
</dbReference>
<dbReference type="SMART" id="SM00895">
    <property type="entry name" value="FCD"/>
    <property type="match status" value="1"/>
</dbReference>
<dbReference type="EMBL" id="CP151767">
    <property type="protein sequence ID" value="WZU68342.1"/>
    <property type="molecule type" value="Genomic_DNA"/>
</dbReference>
<reference evidence="6" key="1">
    <citation type="submission" date="2024-04" db="EMBL/GenBank/DDBJ databases">
        <title>Phylogenomic analyses of a clade within the roseobacter group suggest taxonomic reassignments of species of the genera Aestuariivita, Citreicella, Loktanella, Nautella, Pelagibaca, Ruegeria, Thalassobius, Thiobacimonas and Tropicibacter, and the proposal o.</title>
        <authorList>
            <person name="Jeon C.O."/>
        </authorList>
    </citation>
    <scope>NUCLEOTIDE SEQUENCE [LARGE SCALE GENOMIC DNA]</scope>
    <source>
        <strain evidence="6">SS1-5</strain>
    </source>
</reference>
<dbReference type="PANTHER" id="PTHR43537:SF44">
    <property type="entry name" value="GNTR FAMILY REGULATORY PROTEIN"/>
    <property type="match status" value="1"/>
</dbReference>
<protein>
    <submittedName>
        <fullName evidence="5">FCD domain-containing protein</fullName>
    </submittedName>
</protein>